<dbReference type="GO" id="GO:0003887">
    <property type="term" value="F:DNA-directed DNA polymerase activity"/>
    <property type="evidence" value="ECO:0007669"/>
    <property type="project" value="UniProtKB-KW"/>
</dbReference>
<dbReference type="EMBL" id="JACXAH010000044">
    <property type="protein sequence ID" value="MBD1373896.1"/>
    <property type="molecule type" value="Genomic_DNA"/>
</dbReference>
<gene>
    <name evidence="12" type="ORF">IC620_16245</name>
</gene>
<dbReference type="InterPro" id="IPR004805">
    <property type="entry name" value="DnaE2/DnaE/PolC"/>
</dbReference>
<dbReference type="SMART" id="SM00481">
    <property type="entry name" value="POLIIIAc"/>
    <property type="match status" value="1"/>
</dbReference>
<dbReference type="InterPro" id="IPR016195">
    <property type="entry name" value="Pol/histidinol_Pase-like"/>
</dbReference>
<dbReference type="InterPro" id="IPR012340">
    <property type="entry name" value="NA-bd_OB-fold"/>
</dbReference>
<proteinExistence type="inferred from homology"/>
<dbReference type="Gene3D" id="3.20.20.140">
    <property type="entry name" value="Metal-dependent hydrolases"/>
    <property type="match status" value="1"/>
</dbReference>
<dbReference type="Pfam" id="PF02811">
    <property type="entry name" value="PHP"/>
    <property type="match status" value="1"/>
</dbReference>
<keyword evidence="8" id="KW-0239">DNA-directed DNA polymerase</keyword>
<dbReference type="GO" id="GO:0003676">
    <property type="term" value="F:nucleic acid binding"/>
    <property type="evidence" value="ECO:0007669"/>
    <property type="project" value="InterPro"/>
</dbReference>
<evidence type="ECO:0000313" key="13">
    <source>
        <dbReference type="Proteomes" id="UP000661691"/>
    </source>
</evidence>
<dbReference type="Pfam" id="PF01336">
    <property type="entry name" value="tRNA_anti-codon"/>
    <property type="match status" value="1"/>
</dbReference>
<dbReference type="Proteomes" id="UP000661691">
    <property type="component" value="Unassembled WGS sequence"/>
</dbReference>
<dbReference type="CDD" id="cd04485">
    <property type="entry name" value="DnaE_OBF"/>
    <property type="match status" value="1"/>
</dbReference>
<organism evidence="12 13">
    <name type="scientific">Polycladospora coralii</name>
    <dbReference type="NCBI Taxonomy" id="2771432"/>
    <lineage>
        <taxon>Bacteria</taxon>
        <taxon>Bacillati</taxon>
        <taxon>Bacillota</taxon>
        <taxon>Bacilli</taxon>
        <taxon>Bacillales</taxon>
        <taxon>Thermoactinomycetaceae</taxon>
        <taxon>Polycladospora</taxon>
    </lineage>
</organism>
<comment type="subcellular location">
    <subcellularLocation>
        <location evidence="1">Cytoplasm</location>
    </subcellularLocation>
</comment>
<evidence type="ECO:0000256" key="6">
    <source>
        <dbReference type="ARBA" id="ARBA00022695"/>
    </source>
</evidence>
<dbReference type="Gene3D" id="2.40.50.140">
    <property type="entry name" value="Nucleic acid-binding proteins"/>
    <property type="match status" value="1"/>
</dbReference>
<accession>A0A926NBJ8</accession>
<dbReference type="AlphaFoldDB" id="A0A926NBJ8"/>
<dbReference type="GO" id="GO:0005737">
    <property type="term" value="C:cytoplasm"/>
    <property type="evidence" value="ECO:0007669"/>
    <property type="project" value="UniProtKB-SubCell"/>
</dbReference>
<dbReference type="GO" id="GO:0008408">
    <property type="term" value="F:3'-5' exonuclease activity"/>
    <property type="evidence" value="ECO:0007669"/>
    <property type="project" value="InterPro"/>
</dbReference>
<dbReference type="PANTHER" id="PTHR32294">
    <property type="entry name" value="DNA POLYMERASE III SUBUNIT ALPHA"/>
    <property type="match status" value="1"/>
</dbReference>
<dbReference type="GO" id="GO:0006260">
    <property type="term" value="P:DNA replication"/>
    <property type="evidence" value="ECO:0007669"/>
    <property type="project" value="UniProtKB-KW"/>
</dbReference>
<evidence type="ECO:0000256" key="8">
    <source>
        <dbReference type="ARBA" id="ARBA00022932"/>
    </source>
</evidence>
<keyword evidence="5 12" id="KW-0808">Transferase</keyword>
<dbReference type="Gene3D" id="1.10.10.1600">
    <property type="entry name" value="Bacterial DNA polymerase III alpha subunit, thumb domain"/>
    <property type="match status" value="1"/>
</dbReference>
<evidence type="ECO:0000256" key="9">
    <source>
        <dbReference type="ARBA" id="ARBA00025611"/>
    </source>
</evidence>
<comment type="catalytic activity">
    <reaction evidence="10">
        <text>DNA(n) + a 2'-deoxyribonucleoside 5'-triphosphate = DNA(n+1) + diphosphate</text>
        <dbReference type="Rhea" id="RHEA:22508"/>
        <dbReference type="Rhea" id="RHEA-COMP:17339"/>
        <dbReference type="Rhea" id="RHEA-COMP:17340"/>
        <dbReference type="ChEBI" id="CHEBI:33019"/>
        <dbReference type="ChEBI" id="CHEBI:61560"/>
        <dbReference type="ChEBI" id="CHEBI:173112"/>
        <dbReference type="EC" id="2.7.7.7"/>
    </reaction>
</comment>
<dbReference type="InterPro" id="IPR029460">
    <property type="entry name" value="DNAPol_HHH"/>
</dbReference>
<evidence type="ECO:0000256" key="4">
    <source>
        <dbReference type="ARBA" id="ARBA00019114"/>
    </source>
</evidence>
<evidence type="ECO:0000313" key="12">
    <source>
        <dbReference type="EMBL" id="MBD1373896.1"/>
    </source>
</evidence>
<dbReference type="RefSeq" id="WP_191138734.1">
    <property type="nucleotide sequence ID" value="NZ_JACXAG020000001.1"/>
</dbReference>
<dbReference type="InterPro" id="IPR004013">
    <property type="entry name" value="PHP_dom"/>
</dbReference>
<feature type="domain" description="Polymerase/histidinol phosphatase N-terminal" evidence="11">
    <location>
        <begin position="8"/>
        <end position="75"/>
    </location>
</feature>
<evidence type="ECO:0000259" key="11">
    <source>
        <dbReference type="SMART" id="SM00481"/>
    </source>
</evidence>
<evidence type="ECO:0000256" key="3">
    <source>
        <dbReference type="ARBA" id="ARBA00012417"/>
    </source>
</evidence>
<keyword evidence="13" id="KW-1185">Reference proteome</keyword>
<dbReference type="NCBIfam" id="TIGR00594">
    <property type="entry name" value="polc"/>
    <property type="match status" value="1"/>
</dbReference>
<comment type="similarity">
    <text evidence="2">Belongs to the DNA polymerase type-C family. DnaE subfamily.</text>
</comment>
<dbReference type="SUPFAM" id="SSF160975">
    <property type="entry name" value="AF1531-like"/>
    <property type="match status" value="1"/>
</dbReference>
<dbReference type="Pfam" id="PF14579">
    <property type="entry name" value="HHH_6"/>
    <property type="match status" value="1"/>
</dbReference>
<dbReference type="SUPFAM" id="SSF89550">
    <property type="entry name" value="PHP domain-like"/>
    <property type="match status" value="1"/>
</dbReference>
<dbReference type="PANTHER" id="PTHR32294:SF0">
    <property type="entry name" value="DNA POLYMERASE III SUBUNIT ALPHA"/>
    <property type="match status" value="1"/>
</dbReference>
<reference evidence="12" key="1">
    <citation type="submission" date="2020-09" db="EMBL/GenBank/DDBJ databases">
        <title>A novel bacterium of genus Hazenella, isolated from South China Sea.</title>
        <authorList>
            <person name="Huang H."/>
            <person name="Mo K."/>
            <person name="Hu Y."/>
        </authorList>
    </citation>
    <scope>NUCLEOTIDE SEQUENCE</scope>
    <source>
        <strain evidence="12">IB182357</strain>
    </source>
</reference>
<dbReference type="CDD" id="cd12113">
    <property type="entry name" value="PHP_PolIIIA_DnaE3"/>
    <property type="match status" value="1"/>
</dbReference>
<keyword evidence="7" id="KW-0235">DNA replication</keyword>
<dbReference type="InterPro" id="IPR041931">
    <property type="entry name" value="DNA_pol3_alpha_thumb_dom"/>
</dbReference>
<evidence type="ECO:0000256" key="7">
    <source>
        <dbReference type="ARBA" id="ARBA00022705"/>
    </source>
</evidence>
<sequence length="1131" mass="128396">MSGLGDFVHLHVHSEYSLLDGATPIKQMVERAKQEGMKALAITDHGAMYGVIPFYLECKQAGIKPIIGCEVYLTAGNHRDKPNRREQKIYHLLLLARNHTGYQNLMQLVTDAHMHGFHYKPRIDKKLLQQYGEGLIATSSCLAGEIPQAILNDDLEKARALIQEYKALFGPDHFYLELQDHQVIEQQKVNRYLLHFAEELNVPVVATNDVHYIRAEDDLMHDCLLCIGMGKKIKDEDRLRFPSDQFYLKSTQEMKRLFAHVPEAIENTIKIAEKCHVEIPLGNQLLPRFPLPPGESSKAYLYARCMDGLKARYQNPSDEVIQRLQYELKVIDQMGFNDYFLVVWDFVGFAHQQKIAVGPGRGSAAGSLVAYVLRITNVDPIRYQLLFERFLNPERVTLPDIDIDFNDERRDEVIQYVVNKYGKERVAQVITFGTMAPRAAIRDVGRVLGVDYGAVDRLAKMVPASPGMTMVKAFKLVPQLQAQLKSPQFARLGEIVEKIEGMPRHGSTHAAGVVISDHPLTQYVPLQTGSDGIPLTQYAMESLEQIGLLKVDFLGLRNLSIIEKAIQLVKEKHQIDISFSEDHFDEPATYQLLSAGDTSGVFQMESTGMRRVLRELKPTEFEDIIAILALYRPGPMEQIPRFIRAKHGQEQVHYPHPDLINILKPTYGIIVYQEQIMQIAAQMAGFSLGEADLLRRAVSKKQKKVLLEQRTAFVAGCTHHGYDESVGNEVYDLIVRFANYGFNRSHAAAYGVLAYQTAFLKANHPLAYFTAILSNMIGNQTKLAEYLAEAREKGVAIFPPDINASCEDFTIEKNGIRFGLLAIKNVGHLAIQIIIEERKKQPYVDLADFCKRIDLRICNRRVIESLIQCGACDGLPGHRAEHLAVLDDYFEQHGARYQPSKNQLNLFEELPTPKMKKPDITPYTQSEMLKYEKEYIGVYVSGHPLDRYQAWKKEHQVMNCQDLDAISTGKQVKGIGMITKIRRIQTKKGDQMAFAQVEDQTGHIELVIFPNVYRDLQTKIEADEMVYFTGKLDRQEDRAKVMVQEMKLLEEMNRDEKVFVRISGEQQERHLTALHGIIGKHRGSQPIYLYYEQSKQLLSLPVAKYGIKLTATAIEEMEALLGAGSVKVKKD</sequence>
<dbReference type="InterPro" id="IPR003141">
    <property type="entry name" value="Pol/His_phosphatase_N"/>
</dbReference>
<comment type="caution">
    <text evidence="12">The sequence shown here is derived from an EMBL/GenBank/DDBJ whole genome shotgun (WGS) entry which is preliminary data.</text>
</comment>
<dbReference type="Gene3D" id="1.10.150.870">
    <property type="match status" value="1"/>
</dbReference>
<evidence type="ECO:0000256" key="1">
    <source>
        <dbReference type="ARBA" id="ARBA00004496"/>
    </source>
</evidence>
<keyword evidence="6 12" id="KW-0548">Nucleotidyltransferase</keyword>
<dbReference type="EC" id="2.7.7.7" evidence="3"/>
<dbReference type="Pfam" id="PF17657">
    <property type="entry name" value="DNA_pol3_finger"/>
    <property type="match status" value="1"/>
</dbReference>
<dbReference type="InterPro" id="IPR011708">
    <property type="entry name" value="DNA_pol3_alpha_NTPase_dom"/>
</dbReference>
<evidence type="ECO:0000256" key="5">
    <source>
        <dbReference type="ARBA" id="ARBA00022679"/>
    </source>
</evidence>
<dbReference type="InterPro" id="IPR004365">
    <property type="entry name" value="NA-bd_OB_tRNA"/>
</dbReference>
<comment type="function">
    <text evidence="9">DNA polymerase III is a complex, multichain enzyme responsible for most of the replicative synthesis in bacteria. This DNA polymerase also exhibits 3' to 5' exonuclease activity. The alpha chain is the DNA polymerase.</text>
</comment>
<evidence type="ECO:0000256" key="10">
    <source>
        <dbReference type="ARBA" id="ARBA00049244"/>
    </source>
</evidence>
<dbReference type="NCBIfam" id="NF004226">
    <property type="entry name" value="PRK05673.1"/>
    <property type="match status" value="1"/>
</dbReference>
<dbReference type="NCBIfam" id="NF005298">
    <property type="entry name" value="PRK06826.1"/>
    <property type="match status" value="1"/>
</dbReference>
<evidence type="ECO:0000256" key="2">
    <source>
        <dbReference type="ARBA" id="ARBA00009496"/>
    </source>
</evidence>
<name>A0A926NBJ8_9BACL</name>
<dbReference type="Pfam" id="PF07733">
    <property type="entry name" value="DNA_pol3_alpha"/>
    <property type="match status" value="1"/>
</dbReference>
<dbReference type="InterPro" id="IPR040982">
    <property type="entry name" value="DNA_pol3_finger"/>
</dbReference>
<protein>
    <recommendedName>
        <fullName evidence="4">DNA polymerase III subunit alpha</fullName>
        <ecNumber evidence="3">2.7.7.7</ecNumber>
    </recommendedName>
</protein>